<accession>A0A6G9Z0X2</accession>
<dbReference type="Gene3D" id="3.40.50.1820">
    <property type="entry name" value="alpha/beta hydrolase"/>
    <property type="match status" value="1"/>
</dbReference>
<name>A0A6G9Z0X2_9NOCA</name>
<organism evidence="2 3">
    <name type="scientific">Nocardia terpenica</name>
    <dbReference type="NCBI Taxonomy" id="455432"/>
    <lineage>
        <taxon>Bacteria</taxon>
        <taxon>Bacillati</taxon>
        <taxon>Actinomycetota</taxon>
        <taxon>Actinomycetes</taxon>
        <taxon>Mycobacteriales</taxon>
        <taxon>Nocardiaceae</taxon>
        <taxon>Nocardia</taxon>
    </lineage>
</organism>
<dbReference type="InterPro" id="IPR022742">
    <property type="entry name" value="Hydrolase_4"/>
</dbReference>
<sequence>MAGAPAGRRCGMTALATTANELPVLLDSGPNTVFAVGTLPTGLPNGLGVAIAPGAGIASSGNARAWVELARRLAAQGYLVDRLDYRGVGESTGEVDRFDLLETFTDDVVAAVHWLQRNGAAEVVLVGECYGARVALDALAALPDVRAVLALFPPLTVAAPGTDQATRETDHFVAALRRELARGVRIRAIYGIEDVDLEPFRSAVEQVRGAHSGLSLRLAENKLHGIASAAARDAVIRLVQEALGDYRRYIESR</sequence>
<feature type="domain" description="Serine aminopeptidase S33" evidence="1">
    <location>
        <begin position="66"/>
        <end position="186"/>
    </location>
</feature>
<protein>
    <submittedName>
        <fullName evidence="2">Alpha/beta fold hydrolase</fullName>
    </submittedName>
</protein>
<dbReference type="Proteomes" id="UP000500953">
    <property type="component" value="Chromosome"/>
</dbReference>
<dbReference type="GO" id="GO:0016787">
    <property type="term" value="F:hydrolase activity"/>
    <property type="evidence" value="ECO:0007669"/>
    <property type="project" value="UniProtKB-KW"/>
</dbReference>
<evidence type="ECO:0000259" key="1">
    <source>
        <dbReference type="Pfam" id="PF12146"/>
    </source>
</evidence>
<gene>
    <name evidence="2" type="ORF">F6W96_13315</name>
</gene>
<keyword evidence="2" id="KW-0378">Hydrolase</keyword>
<evidence type="ECO:0000313" key="2">
    <source>
        <dbReference type="EMBL" id="QIS19122.1"/>
    </source>
</evidence>
<dbReference type="AlphaFoldDB" id="A0A6G9Z0X2"/>
<proteinExistence type="predicted"/>
<reference evidence="2 3" key="1">
    <citation type="journal article" date="2019" name="ACS Chem. Biol.">
        <title>Identification and Mobilization of a Cryptic Antibiotic Biosynthesis Gene Locus from a Human-Pathogenic Nocardia Isolate.</title>
        <authorList>
            <person name="Herisse M."/>
            <person name="Ishida K."/>
            <person name="Porter J.L."/>
            <person name="Howden B."/>
            <person name="Hertweck C."/>
            <person name="Stinear T.P."/>
            <person name="Pidot S.J."/>
        </authorList>
    </citation>
    <scope>NUCLEOTIDE SEQUENCE [LARGE SCALE GENOMIC DNA]</scope>
    <source>
        <strain evidence="2 3">AUSMDU00012715</strain>
    </source>
</reference>
<dbReference type="Pfam" id="PF12146">
    <property type="entry name" value="Hydrolase_4"/>
    <property type="match status" value="1"/>
</dbReference>
<dbReference type="SUPFAM" id="SSF53474">
    <property type="entry name" value="alpha/beta-Hydrolases"/>
    <property type="match status" value="1"/>
</dbReference>
<dbReference type="InterPro" id="IPR029058">
    <property type="entry name" value="AB_hydrolase_fold"/>
</dbReference>
<evidence type="ECO:0000313" key="3">
    <source>
        <dbReference type="Proteomes" id="UP000500953"/>
    </source>
</evidence>
<dbReference type="EMBL" id="CP046173">
    <property type="protein sequence ID" value="QIS19122.1"/>
    <property type="molecule type" value="Genomic_DNA"/>
</dbReference>